<evidence type="ECO:0000259" key="1">
    <source>
        <dbReference type="PROSITE" id="PS50878"/>
    </source>
</evidence>
<sequence>MPGPCPQKETSNWPRGLQTHRLDFLHHENIRETGPLPHQAQSEHIHRPLQFVYHPNIGVDDALIYLLQRVYAHLDTSDAVVRIMFFDFSSAFNTIQPELLGEKLRRMQVESVLVSWVLDYLTARPQYVRLQDCVSETVLCSTGAPQGTVLSPFLFTLYTSDFQRNSDSCFLQKFSDDSAVVGCVRGGCEGEYRDTIREFITWSNLNHLRLNISKTKEMVLDFRRRRPEPDPVSIQGTEVELVSHYKYLGVVLISLTKTKRKYVRQRTFFRLKPPSINNNWD</sequence>
<name>A0AA47NRL3_MERPO</name>
<keyword evidence="3" id="KW-1185">Reference proteome</keyword>
<dbReference type="EMBL" id="JAOPHQ010005407">
    <property type="protein sequence ID" value="KAK0135786.1"/>
    <property type="molecule type" value="Genomic_DNA"/>
</dbReference>
<protein>
    <submittedName>
        <fullName evidence="2">RNA-directed DNA polymerase from transposon X-element</fullName>
    </submittedName>
</protein>
<evidence type="ECO:0000313" key="3">
    <source>
        <dbReference type="Proteomes" id="UP001174136"/>
    </source>
</evidence>
<dbReference type="SUPFAM" id="SSF56672">
    <property type="entry name" value="DNA/RNA polymerases"/>
    <property type="match status" value="1"/>
</dbReference>
<dbReference type="Proteomes" id="UP001174136">
    <property type="component" value="Unassembled WGS sequence"/>
</dbReference>
<comment type="caution">
    <text evidence="2">The sequence shown here is derived from an EMBL/GenBank/DDBJ whole genome shotgun (WGS) entry which is preliminary data.</text>
</comment>
<reference evidence="2" key="1">
    <citation type="journal article" date="2023" name="Front. Mar. Sci.">
        <title>A new Merluccius polli reference genome to investigate the effects of global change in West African waters.</title>
        <authorList>
            <person name="Mateo J.L."/>
            <person name="Blanco-Fernandez C."/>
            <person name="Garcia-Vazquez E."/>
            <person name="Machado-Schiaffino G."/>
        </authorList>
    </citation>
    <scope>NUCLEOTIDE SEQUENCE</scope>
    <source>
        <strain evidence="2">C29</strain>
        <tissue evidence="2">Fin</tissue>
    </source>
</reference>
<dbReference type="GO" id="GO:0003964">
    <property type="term" value="F:RNA-directed DNA polymerase activity"/>
    <property type="evidence" value="ECO:0007669"/>
    <property type="project" value="UniProtKB-KW"/>
</dbReference>
<dbReference type="InterPro" id="IPR000477">
    <property type="entry name" value="RT_dom"/>
</dbReference>
<feature type="domain" description="Reverse transcriptase" evidence="1">
    <location>
        <begin position="1"/>
        <end position="252"/>
    </location>
</feature>
<organism evidence="2 3">
    <name type="scientific">Merluccius polli</name>
    <name type="common">Benguela hake</name>
    <name type="synonym">Merluccius cadenati</name>
    <dbReference type="NCBI Taxonomy" id="89951"/>
    <lineage>
        <taxon>Eukaryota</taxon>
        <taxon>Metazoa</taxon>
        <taxon>Chordata</taxon>
        <taxon>Craniata</taxon>
        <taxon>Vertebrata</taxon>
        <taxon>Euteleostomi</taxon>
        <taxon>Actinopterygii</taxon>
        <taxon>Neopterygii</taxon>
        <taxon>Teleostei</taxon>
        <taxon>Neoteleostei</taxon>
        <taxon>Acanthomorphata</taxon>
        <taxon>Zeiogadaria</taxon>
        <taxon>Gadariae</taxon>
        <taxon>Gadiformes</taxon>
        <taxon>Gadoidei</taxon>
        <taxon>Merlucciidae</taxon>
        <taxon>Merluccius</taxon>
    </lineage>
</organism>
<accession>A0AA47NRL3</accession>
<gene>
    <name evidence="2" type="ORF">N1851_028350</name>
</gene>
<keyword evidence="2" id="KW-0695">RNA-directed DNA polymerase</keyword>
<dbReference type="AlphaFoldDB" id="A0AA47NRL3"/>
<proteinExistence type="predicted"/>
<dbReference type="PANTHER" id="PTHR33332">
    <property type="entry name" value="REVERSE TRANSCRIPTASE DOMAIN-CONTAINING PROTEIN"/>
    <property type="match status" value="1"/>
</dbReference>
<dbReference type="Pfam" id="PF00078">
    <property type="entry name" value="RVT_1"/>
    <property type="match status" value="1"/>
</dbReference>
<keyword evidence="2" id="KW-0548">Nucleotidyltransferase</keyword>
<dbReference type="InterPro" id="IPR043502">
    <property type="entry name" value="DNA/RNA_pol_sf"/>
</dbReference>
<dbReference type="PROSITE" id="PS50878">
    <property type="entry name" value="RT_POL"/>
    <property type="match status" value="1"/>
</dbReference>
<keyword evidence="2" id="KW-0808">Transferase</keyword>
<evidence type="ECO:0000313" key="2">
    <source>
        <dbReference type="EMBL" id="KAK0135786.1"/>
    </source>
</evidence>